<reference evidence="3 4" key="1">
    <citation type="submission" date="2016-06" db="EMBL/GenBank/DDBJ databases">
        <authorList>
            <person name="Kjaerup R.B."/>
            <person name="Dalgaard T.S."/>
            <person name="Juul-Madsen H.R."/>
        </authorList>
    </citation>
    <scope>NUCLEOTIDE SEQUENCE [LARGE SCALE GENOMIC DNA]</scope>
</reference>
<proteinExistence type="inferred from homology"/>
<protein>
    <recommendedName>
        <fullName evidence="2">NAD(P)-binding domain-containing protein</fullName>
    </recommendedName>
</protein>
<comment type="similarity">
    <text evidence="1">Belongs to the avfA family.</text>
</comment>
<sequence length="223" mass="24408">MHILLVGATGPSGIAFAQEALVAGHRLTIFARNPTKLPENVSTSSNVTIVKGEFNDMEAARKAIQTGATALVSFAGPQPPAKGTPVSAFYDRLFRLINEDKENSIRRCLVLATPSFQVAEDRSSWKWWLIVSVIRMLGGDAYADIVGIGKVVSALPVDEIEWTLFRVPVLTNGDYEPVRTAMIDDGNDGLTLSRKSNAVWVLQELEERKWVGRAPALSNPGWF</sequence>
<dbReference type="InterPro" id="IPR016040">
    <property type="entry name" value="NAD(P)-bd_dom"/>
</dbReference>
<dbReference type="Pfam" id="PF13460">
    <property type="entry name" value="NAD_binding_10"/>
    <property type="match status" value="1"/>
</dbReference>
<dbReference type="InterPro" id="IPR036291">
    <property type="entry name" value="NAD(P)-bd_dom_sf"/>
</dbReference>
<gene>
    <name evidence="3" type="ORF">ZT3D7_G4227</name>
</gene>
<feature type="domain" description="NAD(P)-binding" evidence="2">
    <location>
        <begin position="7"/>
        <end position="207"/>
    </location>
</feature>
<dbReference type="Gene3D" id="3.40.50.720">
    <property type="entry name" value="NAD(P)-binding Rossmann-like Domain"/>
    <property type="match status" value="1"/>
</dbReference>
<dbReference type="PANTHER" id="PTHR43355">
    <property type="entry name" value="FLAVIN REDUCTASE (NADPH)"/>
    <property type="match status" value="1"/>
</dbReference>
<dbReference type="PANTHER" id="PTHR43355:SF2">
    <property type="entry name" value="FLAVIN REDUCTASE (NADPH)"/>
    <property type="match status" value="1"/>
</dbReference>
<dbReference type="InterPro" id="IPR051606">
    <property type="entry name" value="Polyketide_Oxido-like"/>
</dbReference>
<dbReference type="STRING" id="1276538.A0A1X7RNT6"/>
<name>A0A1X7RNT6_ZYMT9</name>
<organism evidence="3 4">
    <name type="scientific">Zymoseptoria tritici (strain ST99CH_3D7)</name>
    <dbReference type="NCBI Taxonomy" id="1276538"/>
    <lineage>
        <taxon>Eukaryota</taxon>
        <taxon>Fungi</taxon>
        <taxon>Dikarya</taxon>
        <taxon>Ascomycota</taxon>
        <taxon>Pezizomycotina</taxon>
        <taxon>Dothideomycetes</taxon>
        <taxon>Dothideomycetidae</taxon>
        <taxon>Mycosphaerellales</taxon>
        <taxon>Mycosphaerellaceae</taxon>
        <taxon>Zymoseptoria</taxon>
    </lineage>
</organism>
<evidence type="ECO:0000313" key="4">
    <source>
        <dbReference type="Proteomes" id="UP000215127"/>
    </source>
</evidence>
<accession>A0A1X7RNT6</accession>
<dbReference type="GO" id="GO:0042602">
    <property type="term" value="F:riboflavin reductase (NADPH) activity"/>
    <property type="evidence" value="ECO:0007669"/>
    <property type="project" value="TreeGrafter"/>
</dbReference>
<evidence type="ECO:0000256" key="1">
    <source>
        <dbReference type="ARBA" id="ARBA00038376"/>
    </source>
</evidence>
<dbReference type="AlphaFoldDB" id="A0A1X7RNT6"/>
<dbReference type="SUPFAM" id="SSF51735">
    <property type="entry name" value="NAD(P)-binding Rossmann-fold domains"/>
    <property type="match status" value="1"/>
</dbReference>
<dbReference type="EMBL" id="LT853694">
    <property type="protein sequence ID" value="SMQ49076.1"/>
    <property type="molecule type" value="Genomic_DNA"/>
</dbReference>
<keyword evidence="4" id="KW-1185">Reference proteome</keyword>
<evidence type="ECO:0000313" key="3">
    <source>
        <dbReference type="EMBL" id="SMQ49076.1"/>
    </source>
</evidence>
<dbReference type="Proteomes" id="UP000215127">
    <property type="component" value="Chromosome 3"/>
</dbReference>
<dbReference type="GO" id="GO:0004074">
    <property type="term" value="F:biliverdin reductase [NAD(P)H] activity"/>
    <property type="evidence" value="ECO:0007669"/>
    <property type="project" value="TreeGrafter"/>
</dbReference>
<evidence type="ECO:0000259" key="2">
    <source>
        <dbReference type="Pfam" id="PF13460"/>
    </source>
</evidence>